<dbReference type="AlphaFoldDB" id="A0A819GNU6"/>
<evidence type="ECO:0000256" key="1">
    <source>
        <dbReference type="SAM" id="MobiDB-lite"/>
    </source>
</evidence>
<feature type="compositionally biased region" description="Low complexity" evidence="1">
    <location>
        <begin position="231"/>
        <end position="243"/>
    </location>
</feature>
<organism evidence="2 3">
    <name type="scientific">Rotaria sordida</name>
    <dbReference type="NCBI Taxonomy" id="392033"/>
    <lineage>
        <taxon>Eukaryota</taxon>
        <taxon>Metazoa</taxon>
        <taxon>Spiralia</taxon>
        <taxon>Gnathifera</taxon>
        <taxon>Rotifera</taxon>
        <taxon>Eurotatoria</taxon>
        <taxon>Bdelloidea</taxon>
        <taxon>Philodinida</taxon>
        <taxon>Philodinidae</taxon>
        <taxon>Rotaria</taxon>
    </lineage>
</organism>
<gene>
    <name evidence="2" type="ORF">OTI717_LOCUS22949</name>
</gene>
<dbReference type="Proteomes" id="UP000663823">
    <property type="component" value="Unassembled WGS sequence"/>
</dbReference>
<feature type="compositionally biased region" description="Polar residues" evidence="1">
    <location>
        <begin position="127"/>
        <end position="138"/>
    </location>
</feature>
<feature type="region of interest" description="Disordered" evidence="1">
    <location>
        <begin position="274"/>
        <end position="304"/>
    </location>
</feature>
<name>A0A819GNU6_9BILA</name>
<accession>A0A819GNU6</accession>
<feature type="region of interest" description="Disordered" evidence="1">
    <location>
        <begin position="127"/>
        <end position="181"/>
    </location>
</feature>
<comment type="caution">
    <text evidence="2">The sequence shown here is derived from an EMBL/GenBank/DDBJ whole genome shotgun (WGS) entry which is preliminary data.</text>
</comment>
<reference evidence="2" key="1">
    <citation type="submission" date="2021-02" db="EMBL/GenBank/DDBJ databases">
        <authorList>
            <person name="Nowell W R."/>
        </authorList>
    </citation>
    <scope>NUCLEOTIDE SEQUENCE</scope>
</reference>
<evidence type="ECO:0000313" key="3">
    <source>
        <dbReference type="Proteomes" id="UP000663823"/>
    </source>
</evidence>
<dbReference type="EMBL" id="CAJOAX010004003">
    <property type="protein sequence ID" value="CAF3884763.1"/>
    <property type="molecule type" value="Genomic_DNA"/>
</dbReference>
<feature type="region of interest" description="Disordered" evidence="1">
    <location>
        <begin position="226"/>
        <end position="261"/>
    </location>
</feature>
<proteinExistence type="predicted"/>
<sequence length="343" mass="39754">MDIIFVTSLPESISLRKKEQTQVKSSKQDNRKELPNKQINLSLFRSQNWCRTTSLTLDLYEEHKIDESDFELDDDDDDDIDKILIITPTLPSNRKHNQQNHDRTEELWHDRPKSSIEKTLTIISQEDMNAIHNQSQTNTEKKTSDNDDEVKDQNIQTQTEKENNQSDVTNENQCRSPPITIIRSNNCPLLQVEPFYRLKYLSNNNQQNLSSSSTNDFISQSLPNNLRKLNENNSDISNINTNNKQQTSHTHTEEPRTPHSRAKHVARFYPVTKDTPVVKPDAPGLKRKTRHSEHPPIESSVGWVFDSCGHPTTKQRSNTVTSTTTRQQDFYDQYSSSYNDSHY</sequence>
<protein>
    <submittedName>
        <fullName evidence="2">Uncharacterized protein</fullName>
    </submittedName>
</protein>
<evidence type="ECO:0000313" key="2">
    <source>
        <dbReference type="EMBL" id="CAF3884763.1"/>
    </source>
</evidence>
<feature type="compositionally biased region" description="Polar residues" evidence="1">
    <location>
        <begin position="165"/>
        <end position="175"/>
    </location>
</feature>